<evidence type="ECO:0000313" key="6">
    <source>
        <dbReference type="Proteomes" id="UP001597506"/>
    </source>
</evidence>
<dbReference type="Gene3D" id="3.40.50.300">
    <property type="entry name" value="P-loop containing nucleotide triphosphate hydrolases"/>
    <property type="match status" value="1"/>
</dbReference>
<evidence type="ECO:0000256" key="2">
    <source>
        <dbReference type="ARBA" id="ARBA00022741"/>
    </source>
</evidence>
<evidence type="ECO:0000259" key="4">
    <source>
        <dbReference type="PROSITE" id="PS50893"/>
    </source>
</evidence>
<keyword evidence="2" id="KW-0547">Nucleotide-binding</keyword>
<reference evidence="6" key="1">
    <citation type="journal article" date="2019" name="Int. J. Syst. Evol. Microbiol.">
        <title>The Global Catalogue of Microorganisms (GCM) 10K type strain sequencing project: providing services to taxonomists for standard genome sequencing and annotation.</title>
        <authorList>
            <consortium name="The Broad Institute Genomics Platform"/>
            <consortium name="The Broad Institute Genome Sequencing Center for Infectious Disease"/>
            <person name="Wu L."/>
            <person name="Ma J."/>
        </authorList>
    </citation>
    <scope>NUCLEOTIDE SEQUENCE [LARGE SCALE GENOMIC DNA]</scope>
    <source>
        <strain evidence="6">KCTC 3913</strain>
    </source>
</reference>
<dbReference type="InterPro" id="IPR027417">
    <property type="entry name" value="P-loop_NTPase"/>
</dbReference>
<dbReference type="GO" id="GO:0005524">
    <property type="term" value="F:ATP binding"/>
    <property type="evidence" value="ECO:0007669"/>
    <property type="project" value="UniProtKB-KW"/>
</dbReference>
<evidence type="ECO:0000256" key="3">
    <source>
        <dbReference type="ARBA" id="ARBA00022840"/>
    </source>
</evidence>
<dbReference type="PROSITE" id="PS50893">
    <property type="entry name" value="ABC_TRANSPORTER_2"/>
    <property type="match status" value="1"/>
</dbReference>
<dbReference type="EMBL" id="JBHUMF010000031">
    <property type="protein sequence ID" value="MFD2682026.1"/>
    <property type="molecule type" value="Genomic_DNA"/>
</dbReference>
<dbReference type="PANTHER" id="PTHR42939:SF1">
    <property type="entry name" value="ABC TRANSPORTER ATP-BINDING PROTEIN ALBC-RELATED"/>
    <property type="match status" value="1"/>
</dbReference>
<evidence type="ECO:0000313" key="5">
    <source>
        <dbReference type="EMBL" id="MFD2682026.1"/>
    </source>
</evidence>
<feature type="domain" description="ABC transporter" evidence="4">
    <location>
        <begin position="12"/>
        <end position="231"/>
    </location>
</feature>
<comment type="caution">
    <text evidence="5">The sequence shown here is derived from an EMBL/GenBank/DDBJ whole genome shotgun (WGS) entry which is preliminary data.</text>
</comment>
<dbReference type="InterPro" id="IPR051782">
    <property type="entry name" value="ABC_Transporter_VariousFunc"/>
</dbReference>
<dbReference type="InterPro" id="IPR003593">
    <property type="entry name" value="AAA+_ATPase"/>
</dbReference>
<dbReference type="SMART" id="SM00382">
    <property type="entry name" value="AAA"/>
    <property type="match status" value="1"/>
</dbReference>
<protein>
    <submittedName>
        <fullName evidence="5">ATP-binding cassette domain-containing protein</fullName>
    </submittedName>
</protein>
<dbReference type="InterPro" id="IPR003439">
    <property type="entry name" value="ABC_transporter-like_ATP-bd"/>
</dbReference>
<gene>
    <name evidence="5" type="ORF">ACFSUL_14895</name>
</gene>
<dbReference type="RefSeq" id="WP_377936705.1">
    <property type="nucleotide sequence ID" value="NZ_JBHUMF010000031.1"/>
</dbReference>
<organism evidence="5 6">
    <name type="scientific">Bacillus seohaeanensis</name>
    <dbReference type="NCBI Taxonomy" id="284580"/>
    <lineage>
        <taxon>Bacteria</taxon>
        <taxon>Bacillati</taxon>
        <taxon>Bacillota</taxon>
        <taxon>Bacilli</taxon>
        <taxon>Bacillales</taxon>
        <taxon>Bacillaceae</taxon>
        <taxon>Bacillus</taxon>
    </lineage>
</organism>
<dbReference type="PANTHER" id="PTHR42939">
    <property type="entry name" value="ABC TRANSPORTER ATP-BINDING PROTEIN ALBC-RELATED"/>
    <property type="match status" value="1"/>
</dbReference>
<sequence length="281" mass="31777">MIKKLKGLSTIILFESVNATKKVGRIPILENIDLVIRRGENVAIVGENGSGKSSLLKLIAGIYEPTIGKVNRSTRKIAYVPEHFPTNIRFKMMEYLLLVGEMSGRKRSDLIGQIKEYSEIFHVENYLEMPLKSCSKGTKQKVGIIQALMAAPDLMVLDEPLTGLDFSSQQKLLHQLELESNSTIVFTAHENLLIDGIAHQVFGLENGKITRKQKQKSQQKIMLIKAYAKKAKKHLDNKNIIHAYWEGDHTVFITVESVFSDTLLIHLIEKGFSIHEVKEKR</sequence>
<dbReference type="Proteomes" id="UP001597506">
    <property type="component" value="Unassembled WGS sequence"/>
</dbReference>
<dbReference type="SUPFAM" id="SSF52540">
    <property type="entry name" value="P-loop containing nucleoside triphosphate hydrolases"/>
    <property type="match status" value="1"/>
</dbReference>
<name>A0ABW5RUK1_9BACI</name>
<proteinExistence type="predicted"/>
<dbReference type="Pfam" id="PF00005">
    <property type="entry name" value="ABC_tran"/>
    <property type="match status" value="1"/>
</dbReference>
<keyword evidence="3 5" id="KW-0067">ATP-binding</keyword>
<evidence type="ECO:0000256" key="1">
    <source>
        <dbReference type="ARBA" id="ARBA00022448"/>
    </source>
</evidence>
<keyword evidence="6" id="KW-1185">Reference proteome</keyword>
<accession>A0ABW5RUK1</accession>
<keyword evidence="1" id="KW-0813">Transport</keyword>